<gene>
    <name evidence="3" type="ORF">NCTC8580_02184</name>
</gene>
<keyword evidence="1" id="KW-0472">Membrane</keyword>
<evidence type="ECO:0000313" key="4">
    <source>
        <dbReference type="Proteomes" id="UP000255087"/>
    </source>
</evidence>
<dbReference type="InterPro" id="IPR006597">
    <property type="entry name" value="Sel1-like"/>
</dbReference>
<dbReference type="InterPro" id="IPR025115">
    <property type="entry name" value="DUF4034"/>
</dbReference>
<sequence length="705" mass="80924">MQGRDYIPCDIAEYHLLDVVELPPKDKHGALCDMSSFLREGRYGELDKQLESALTASFLSRDAEQRYYRGWMDMENTPDLRSVISMGPEGLAQIKAWQHDCPESNHAWLAETLYWHHCAWLYRSYGWAKKTTTAMWVCAAACNEMMVLAALQALTLEPRQWMAAALIIPAITAFGVPAWLAVIIANEKAGSLPVLGELRDYQQCYPEEMATLMSYSGLNAYVQISAPNALPPGLLRNQTGRALIGPHYWLFASLHIHPTQFYIFTDYIPFQVPRWRGLPQEMLDLIVSPACEHLSLQEKDHLRHLIWWDDFRDDLGHKVADADLVEREWQFTEVKREAEQALNADDRAQALRWLAASYYAMEDEPSAWHYLQQAVAQEPSLGEYLHHAALRLAGKFAPESRWRHNQICHNAQLMHSPQAMVLQGYCLLTGLFGFTQNEALGREWFDYALQHDPKDAWDQTGFILNELNYPDDATRLFTLGAEYGARGTASSLGSFYLYAPSETRDIPRAISYYRQVVEQNSTLLNQKVIAKYPLIDNTDPFSYEDELKRAYYSLARCYQLLSYEETDTVKTAELEEKLVASLKASVDWGNDVALPELLALLSELHTLSVTHQYLDLLLEHGNKGNILAMTSLAKIYFNRKDKHIYNYKLSARWMYFALALAPDDEKVNEVFFSRHARNRWVTHRYVWSTSRIAAHEIPGQENPIC</sequence>
<dbReference type="RefSeq" id="WP_106441936.1">
    <property type="nucleotide sequence ID" value="NZ_NCLF01000148.1"/>
</dbReference>
<organism evidence="3 4">
    <name type="scientific">Yersinia pseudotuberculosis</name>
    <dbReference type="NCBI Taxonomy" id="633"/>
    <lineage>
        <taxon>Bacteria</taxon>
        <taxon>Pseudomonadati</taxon>
        <taxon>Pseudomonadota</taxon>
        <taxon>Gammaproteobacteria</taxon>
        <taxon>Enterobacterales</taxon>
        <taxon>Yersiniaceae</taxon>
        <taxon>Yersinia</taxon>
    </lineage>
</organism>
<dbReference type="Gene3D" id="1.25.40.10">
    <property type="entry name" value="Tetratricopeptide repeat domain"/>
    <property type="match status" value="1"/>
</dbReference>
<evidence type="ECO:0000313" key="3">
    <source>
        <dbReference type="EMBL" id="SUP82542.1"/>
    </source>
</evidence>
<dbReference type="Pfam" id="PF13226">
    <property type="entry name" value="DUF4034"/>
    <property type="match status" value="1"/>
</dbReference>
<keyword evidence="1" id="KW-1133">Transmembrane helix</keyword>
<dbReference type="Proteomes" id="UP000255087">
    <property type="component" value="Unassembled WGS sequence"/>
</dbReference>
<feature type="domain" description="DUF4034" evidence="2">
    <location>
        <begin position="31"/>
        <end position="309"/>
    </location>
</feature>
<feature type="transmembrane region" description="Helical" evidence="1">
    <location>
        <begin position="161"/>
        <end position="185"/>
    </location>
</feature>
<proteinExistence type="predicted"/>
<name>A0A380Q8E7_YERPU</name>
<reference evidence="3 4" key="1">
    <citation type="submission" date="2018-06" db="EMBL/GenBank/DDBJ databases">
        <authorList>
            <consortium name="Pathogen Informatics"/>
            <person name="Doyle S."/>
        </authorList>
    </citation>
    <scope>NUCLEOTIDE SEQUENCE [LARGE SCALE GENOMIC DNA]</scope>
    <source>
        <strain evidence="3 4">NCTC8580</strain>
    </source>
</reference>
<protein>
    <submittedName>
        <fullName evidence="3">Sel1 domain-containing protein</fullName>
    </submittedName>
</protein>
<dbReference type="SMART" id="SM00671">
    <property type="entry name" value="SEL1"/>
    <property type="match status" value="4"/>
</dbReference>
<dbReference type="SUPFAM" id="SSF81901">
    <property type="entry name" value="HCP-like"/>
    <property type="match status" value="1"/>
</dbReference>
<dbReference type="InterPro" id="IPR011990">
    <property type="entry name" value="TPR-like_helical_dom_sf"/>
</dbReference>
<dbReference type="EMBL" id="UHJC01000001">
    <property type="protein sequence ID" value="SUP82542.1"/>
    <property type="molecule type" value="Genomic_DNA"/>
</dbReference>
<accession>A0A380Q8E7</accession>
<dbReference type="AlphaFoldDB" id="A0A380Q8E7"/>
<evidence type="ECO:0000256" key="1">
    <source>
        <dbReference type="SAM" id="Phobius"/>
    </source>
</evidence>
<evidence type="ECO:0000259" key="2">
    <source>
        <dbReference type="Pfam" id="PF13226"/>
    </source>
</evidence>
<keyword evidence="1" id="KW-0812">Transmembrane</keyword>